<accession>A0A8T6R4S9</accession>
<gene>
    <name evidence="2" type="ORF">EPD83_012090</name>
</gene>
<organism evidence="2 3">
    <name type="scientific">Phycicoccus flavus</name>
    <dbReference type="NCBI Taxonomy" id="2502783"/>
    <lineage>
        <taxon>Bacteria</taxon>
        <taxon>Bacillati</taxon>
        <taxon>Actinomycetota</taxon>
        <taxon>Actinomycetes</taxon>
        <taxon>Micrococcales</taxon>
        <taxon>Intrasporangiaceae</taxon>
        <taxon>Phycicoccus</taxon>
    </lineage>
</organism>
<sequence length="336" mass="37133">MTPRSRVLVLSPAFHGYWRSLERALAGRGHEVRTVRYDERGPAGRLGAKALHELPERLGASDARRRAALGRRARNAVTAHDPDVLVVVKGDAFDDDFWDLLAARRQRRVLWLYDELRRTGHTALSLALAGPVASYSPLDVEALRARGLRAEHVPLAHDPHEPVTPYPPRDEVVFVGARYPGREALLRSLADAGLPVRAHGRDWSEHPVDRARTWRLGTPGLPAGRDLARPDAYGVMAAATATLNIHGDQDGFTMRTFEACGVGAVQLVDRADVARHYEPGTEVAVFSGADEARDLARRAHTDRPWADALRRAGRARTLAEHTFDVRARSLEALWTA</sequence>
<keyword evidence="3" id="KW-1185">Reference proteome</keyword>
<dbReference type="EMBL" id="SAYU02000038">
    <property type="protein sequence ID" value="NHA68782.1"/>
    <property type="molecule type" value="Genomic_DNA"/>
</dbReference>
<comment type="caution">
    <text evidence="2">The sequence shown here is derived from an EMBL/GenBank/DDBJ whole genome shotgun (WGS) entry which is preliminary data.</text>
</comment>
<dbReference type="Pfam" id="PF13524">
    <property type="entry name" value="Glyco_trans_1_2"/>
    <property type="match status" value="1"/>
</dbReference>
<protein>
    <submittedName>
        <fullName evidence="2">Glycosyltransferase</fullName>
    </submittedName>
</protein>
<dbReference type="SUPFAM" id="SSF53756">
    <property type="entry name" value="UDP-Glycosyltransferase/glycogen phosphorylase"/>
    <property type="match status" value="1"/>
</dbReference>
<dbReference type="RefSeq" id="WP_165566622.1">
    <property type="nucleotide sequence ID" value="NZ_SAYU02000038.1"/>
</dbReference>
<reference evidence="2" key="1">
    <citation type="submission" date="2020-03" db="EMBL/GenBank/DDBJ databases">
        <title>Phycicoccus flavus sp. nov., a novel endophytic actinobacterium isolated from branch of Kandelia candel.</title>
        <authorList>
            <person name="Tuo L."/>
        </authorList>
    </citation>
    <scope>NUCLEOTIDE SEQUENCE</scope>
    <source>
        <strain evidence="2">CMS6Z-2</strain>
    </source>
</reference>
<evidence type="ECO:0000259" key="1">
    <source>
        <dbReference type="Pfam" id="PF13524"/>
    </source>
</evidence>
<evidence type="ECO:0000313" key="2">
    <source>
        <dbReference type="EMBL" id="NHA68782.1"/>
    </source>
</evidence>
<dbReference type="InterPro" id="IPR055259">
    <property type="entry name" value="YkvP/CgeB_Glyco_trans-like"/>
</dbReference>
<dbReference type="AlphaFoldDB" id="A0A8T6R4S9"/>
<feature type="domain" description="Spore protein YkvP/CgeB glycosyl transferase-like" evidence="1">
    <location>
        <begin position="182"/>
        <end position="331"/>
    </location>
</feature>
<proteinExistence type="predicted"/>
<dbReference type="Proteomes" id="UP000287866">
    <property type="component" value="Unassembled WGS sequence"/>
</dbReference>
<name>A0A8T6R4S9_9MICO</name>
<evidence type="ECO:0000313" key="3">
    <source>
        <dbReference type="Proteomes" id="UP000287866"/>
    </source>
</evidence>